<reference evidence="6" key="2">
    <citation type="submission" date="2025-09" db="UniProtKB">
        <authorList>
            <consortium name="Ensembl"/>
        </authorList>
    </citation>
    <scope>IDENTIFICATION</scope>
</reference>
<dbReference type="InterPro" id="IPR016186">
    <property type="entry name" value="C-type_lectin-like/link_sf"/>
</dbReference>
<dbReference type="PANTHER" id="PTHR22991">
    <property type="entry name" value="PROTEIN CBG13490"/>
    <property type="match status" value="1"/>
</dbReference>
<accession>A0A8C2UXE2</accession>
<dbReference type="GO" id="GO:0006955">
    <property type="term" value="P:immune response"/>
    <property type="evidence" value="ECO:0007669"/>
    <property type="project" value="InterPro"/>
</dbReference>
<keyword evidence="2" id="KW-0430">Lectin</keyword>
<evidence type="ECO:0000256" key="1">
    <source>
        <dbReference type="ARBA" id="ARBA00022729"/>
    </source>
</evidence>
<evidence type="ECO:0000259" key="5">
    <source>
        <dbReference type="PROSITE" id="PS50041"/>
    </source>
</evidence>
<dbReference type="GeneTree" id="ENSGT00440000039859"/>
<keyword evidence="7" id="KW-1185">Reference proteome</keyword>
<proteinExistence type="predicted"/>
<dbReference type="InterPro" id="IPR001304">
    <property type="entry name" value="C-type_lectin-like"/>
</dbReference>
<dbReference type="FunFam" id="3.10.100.10:FF:000090">
    <property type="entry name" value="Proteoglycan 2, bone marrow"/>
    <property type="match status" value="1"/>
</dbReference>
<dbReference type="InterPro" id="IPR033816">
    <property type="entry name" value="EMBP_CTLD"/>
</dbReference>
<evidence type="ECO:0000256" key="3">
    <source>
        <dbReference type="ARBA" id="ARBA00023157"/>
    </source>
</evidence>
<keyword evidence="1" id="KW-0732">Signal</keyword>
<dbReference type="CDD" id="cd03598">
    <property type="entry name" value="CLECT_EMBP_like"/>
    <property type="match status" value="1"/>
</dbReference>
<evidence type="ECO:0000313" key="6">
    <source>
        <dbReference type="Ensembl" id="ENSCLAP00000004684.1"/>
    </source>
</evidence>
<dbReference type="AlphaFoldDB" id="A0A8C2UXE2"/>
<feature type="region of interest" description="Disordered" evidence="4">
    <location>
        <begin position="1"/>
        <end position="63"/>
    </location>
</feature>
<protein>
    <submittedName>
        <fullName evidence="6">Eosinophil granule major basic protein 2-like</fullName>
    </submittedName>
</protein>
<dbReference type="SUPFAM" id="SSF56436">
    <property type="entry name" value="C-type lectin-like"/>
    <property type="match status" value="1"/>
</dbReference>
<dbReference type="PRINTS" id="PR00770">
    <property type="entry name" value="EMAJORBASICP"/>
</dbReference>
<dbReference type="Pfam" id="PF00059">
    <property type="entry name" value="Lectin_C"/>
    <property type="match status" value="1"/>
</dbReference>
<dbReference type="OMA" id="WGRCKRF"/>
<dbReference type="InterPro" id="IPR050976">
    <property type="entry name" value="Snaclec"/>
</dbReference>
<dbReference type="GO" id="GO:0030246">
    <property type="term" value="F:carbohydrate binding"/>
    <property type="evidence" value="ECO:0007669"/>
    <property type="project" value="UniProtKB-KW"/>
</dbReference>
<dbReference type="SMART" id="SM00034">
    <property type="entry name" value="CLECT"/>
    <property type="match status" value="1"/>
</dbReference>
<feature type="compositionally biased region" description="Acidic residues" evidence="4">
    <location>
        <begin position="43"/>
        <end position="55"/>
    </location>
</feature>
<dbReference type="InterPro" id="IPR002352">
    <property type="entry name" value="Eosinophil_major_basic"/>
</dbReference>
<dbReference type="Proteomes" id="UP000694398">
    <property type="component" value="Unassembled WGS sequence"/>
</dbReference>
<organism evidence="6 7">
    <name type="scientific">Chinchilla lanigera</name>
    <name type="common">Long-tailed chinchilla</name>
    <name type="synonym">Chinchilla villidera</name>
    <dbReference type="NCBI Taxonomy" id="34839"/>
    <lineage>
        <taxon>Eukaryota</taxon>
        <taxon>Metazoa</taxon>
        <taxon>Chordata</taxon>
        <taxon>Craniata</taxon>
        <taxon>Vertebrata</taxon>
        <taxon>Euteleostomi</taxon>
        <taxon>Mammalia</taxon>
        <taxon>Eutheria</taxon>
        <taxon>Euarchontoglires</taxon>
        <taxon>Glires</taxon>
        <taxon>Rodentia</taxon>
        <taxon>Hystricomorpha</taxon>
        <taxon>Chinchillidae</taxon>
        <taxon>Chinchilla</taxon>
    </lineage>
</organism>
<evidence type="ECO:0000313" key="7">
    <source>
        <dbReference type="Proteomes" id="UP000694398"/>
    </source>
</evidence>
<reference evidence="6" key="1">
    <citation type="submission" date="2025-08" db="UniProtKB">
        <authorList>
            <consortium name="Ensembl"/>
        </authorList>
    </citation>
    <scope>IDENTIFICATION</scope>
</reference>
<dbReference type="InterPro" id="IPR016187">
    <property type="entry name" value="CTDL_fold"/>
</dbReference>
<evidence type="ECO:0000256" key="4">
    <source>
        <dbReference type="SAM" id="MobiDB-lite"/>
    </source>
</evidence>
<evidence type="ECO:0000256" key="2">
    <source>
        <dbReference type="ARBA" id="ARBA00022734"/>
    </source>
</evidence>
<dbReference type="Gene3D" id="3.10.100.10">
    <property type="entry name" value="Mannose-Binding Protein A, subunit A"/>
    <property type="match status" value="1"/>
</dbReference>
<dbReference type="Ensembl" id="ENSCLAT00000004770.1">
    <property type="protein sequence ID" value="ENSCLAP00000004684.1"/>
    <property type="gene ID" value="ENSCLAG00000003333.1"/>
</dbReference>
<keyword evidence="3" id="KW-1015">Disulfide bond</keyword>
<feature type="compositionally biased region" description="Low complexity" evidence="4">
    <location>
        <begin position="11"/>
        <end position="22"/>
    </location>
</feature>
<dbReference type="PANTHER" id="PTHR22991:SF40">
    <property type="entry name" value="PROTEIN CBG13490"/>
    <property type="match status" value="1"/>
</dbReference>
<gene>
    <name evidence="6" type="primary">LOC102017040</name>
</gene>
<sequence>EESLARDWDTAEWASGEAAAGAPTPLQEEDKAEEAEGGSGSDDGPEVEGEVESSSELDVGHEDIQCPTEEDTIKFVGSPGCKTCRYVVLSTPRTFNSAQLVCQRCYRGNLASVHNFAYNYQLQCTSRTLNVGQIWIGGLLVGKGHCRHFRWMDRSPWNFAYWSPGQPWGGHNLGGCVTLCTRGGHWRLSHCGVKRPFACSY</sequence>
<dbReference type="PROSITE" id="PS50041">
    <property type="entry name" value="C_TYPE_LECTIN_2"/>
    <property type="match status" value="1"/>
</dbReference>
<name>A0A8C2UXE2_CHILA</name>
<feature type="domain" description="C-type lectin" evidence="5">
    <location>
        <begin position="84"/>
        <end position="200"/>
    </location>
</feature>